<organism evidence="2 3">
    <name type="scientific">Sinanodonta woodiana</name>
    <name type="common">Chinese pond mussel</name>
    <name type="synonym">Anodonta woodiana</name>
    <dbReference type="NCBI Taxonomy" id="1069815"/>
    <lineage>
        <taxon>Eukaryota</taxon>
        <taxon>Metazoa</taxon>
        <taxon>Spiralia</taxon>
        <taxon>Lophotrochozoa</taxon>
        <taxon>Mollusca</taxon>
        <taxon>Bivalvia</taxon>
        <taxon>Autobranchia</taxon>
        <taxon>Heteroconchia</taxon>
        <taxon>Palaeoheterodonta</taxon>
        <taxon>Unionida</taxon>
        <taxon>Unionoidea</taxon>
        <taxon>Unionidae</taxon>
        <taxon>Unioninae</taxon>
        <taxon>Sinanodonta</taxon>
    </lineage>
</organism>
<dbReference type="EMBL" id="JBJQND010000001">
    <property type="protein sequence ID" value="KAL3891819.1"/>
    <property type="molecule type" value="Genomic_DNA"/>
</dbReference>
<reference evidence="2 3" key="1">
    <citation type="submission" date="2024-11" db="EMBL/GenBank/DDBJ databases">
        <title>Chromosome-level genome assembly of the freshwater bivalve Anodonta woodiana.</title>
        <authorList>
            <person name="Chen X."/>
        </authorList>
    </citation>
    <scope>NUCLEOTIDE SEQUENCE [LARGE SCALE GENOMIC DNA]</scope>
    <source>
        <strain evidence="2">MN2024</strain>
        <tissue evidence="2">Gills</tissue>
    </source>
</reference>
<feature type="transmembrane region" description="Helical" evidence="1">
    <location>
        <begin position="42"/>
        <end position="65"/>
    </location>
</feature>
<keyword evidence="1" id="KW-1133">Transmembrane helix</keyword>
<dbReference type="Proteomes" id="UP001634394">
    <property type="component" value="Unassembled WGS sequence"/>
</dbReference>
<comment type="caution">
    <text evidence="2">The sequence shown here is derived from an EMBL/GenBank/DDBJ whole genome shotgun (WGS) entry which is preliminary data.</text>
</comment>
<evidence type="ECO:0000256" key="1">
    <source>
        <dbReference type="SAM" id="Phobius"/>
    </source>
</evidence>
<evidence type="ECO:0000313" key="2">
    <source>
        <dbReference type="EMBL" id="KAL3891819.1"/>
    </source>
</evidence>
<accession>A0ABD3Y030</accession>
<proteinExistence type="predicted"/>
<keyword evidence="1" id="KW-0472">Membrane</keyword>
<dbReference type="AlphaFoldDB" id="A0ABD3Y030"/>
<keyword evidence="1" id="KW-0812">Transmembrane</keyword>
<evidence type="ECO:0000313" key="3">
    <source>
        <dbReference type="Proteomes" id="UP001634394"/>
    </source>
</evidence>
<gene>
    <name evidence="2" type="ORF">ACJMK2_004065</name>
</gene>
<protein>
    <submittedName>
        <fullName evidence="2">Uncharacterized protein</fullName>
    </submittedName>
</protein>
<keyword evidence="3" id="KW-1185">Reference proteome</keyword>
<name>A0ABD3Y030_SINWO</name>
<sequence length="161" mass="18151">MRNTNVSSTTNGNITTTTYVPTPLSFTTTTPAGLLDSPEGRVILGLLIAILVIIVVIPLLVYILARKYCWIKVIPSGQSQLSHGIPSTTDKNKKIQTDVTGKDIEDLFRKRQPTNVLEYKGKVIQNQEMPARIKPVNPNTWNDPWSSKFPRDNHYITRLEY</sequence>